<dbReference type="SUPFAM" id="SSF53474">
    <property type="entry name" value="alpha/beta-Hydrolases"/>
    <property type="match status" value="1"/>
</dbReference>
<dbReference type="EMBL" id="KN846983">
    <property type="protein sequence ID" value="KIW96248.1"/>
    <property type="molecule type" value="Genomic_DNA"/>
</dbReference>
<dbReference type="GO" id="GO:0006508">
    <property type="term" value="P:proteolysis"/>
    <property type="evidence" value="ECO:0007669"/>
    <property type="project" value="InterPro"/>
</dbReference>
<gene>
    <name evidence="2" type="ORF">Z519_03316</name>
</gene>
<evidence type="ECO:0000313" key="2">
    <source>
        <dbReference type="EMBL" id="KIW96248.1"/>
    </source>
</evidence>
<dbReference type="RefSeq" id="XP_016622917.1">
    <property type="nucleotide sequence ID" value="XM_016761067.1"/>
</dbReference>
<dbReference type="HOGENOM" id="CLU_1524978_0_0_1"/>
<dbReference type="OrthoDB" id="5049662at2759"/>
<organism evidence="2 3">
    <name type="scientific">Cladophialophora bantiana (strain ATCC 10958 / CBS 173.52 / CDC B-1940 / NIH 8579)</name>
    <name type="common">Xylohypha bantiana</name>
    <dbReference type="NCBI Taxonomy" id="1442370"/>
    <lineage>
        <taxon>Eukaryota</taxon>
        <taxon>Fungi</taxon>
        <taxon>Dikarya</taxon>
        <taxon>Ascomycota</taxon>
        <taxon>Pezizomycotina</taxon>
        <taxon>Eurotiomycetes</taxon>
        <taxon>Chaetothyriomycetidae</taxon>
        <taxon>Chaetothyriales</taxon>
        <taxon>Herpotrichiellaceae</taxon>
        <taxon>Cladophialophora</taxon>
    </lineage>
</organism>
<accession>A0A0D2HRZ1</accession>
<dbReference type="VEuPathDB" id="FungiDB:Z519_03316"/>
<dbReference type="GO" id="GO:0008236">
    <property type="term" value="F:serine-type peptidase activity"/>
    <property type="evidence" value="ECO:0007669"/>
    <property type="project" value="InterPro"/>
</dbReference>
<evidence type="ECO:0000313" key="3">
    <source>
        <dbReference type="Proteomes" id="UP000053789"/>
    </source>
</evidence>
<dbReference type="InterPro" id="IPR029058">
    <property type="entry name" value="AB_hydrolase_fold"/>
</dbReference>
<proteinExistence type="predicted"/>
<dbReference type="InterPro" id="IPR001375">
    <property type="entry name" value="Peptidase_S9_cat"/>
</dbReference>
<sequence length="176" mass="19053">MLSGGEILVVRSINVRDQIQIFSRTGQHLKTGDDDIRTAALLHLRGAEYGTNTRTIIPMGETMGGLNCATAMVQQPDIFDAVVLNAGAVDTLHRQRLGRSDRGGRDIGDVHDPVDFDFISKWSPLDKARSGDDFVSYSHGCKTAAALQCARAAAGGDLTHDQGLTEATTYLRIIRD</sequence>
<name>A0A0D2HRZ1_CLAB1</name>
<protein>
    <recommendedName>
        <fullName evidence="1">Peptidase S9 prolyl oligopeptidase catalytic domain-containing protein</fullName>
    </recommendedName>
</protein>
<evidence type="ECO:0000259" key="1">
    <source>
        <dbReference type="Pfam" id="PF00326"/>
    </source>
</evidence>
<dbReference type="Proteomes" id="UP000053789">
    <property type="component" value="Unassembled WGS sequence"/>
</dbReference>
<dbReference type="Gene3D" id="3.40.50.1820">
    <property type="entry name" value="alpha/beta hydrolase"/>
    <property type="match status" value="1"/>
</dbReference>
<dbReference type="AlphaFoldDB" id="A0A0D2HRZ1"/>
<dbReference type="GeneID" id="27696244"/>
<reference evidence="2" key="1">
    <citation type="submission" date="2015-01" db="EMBL/GenBank/DDBJ databases">
        <title>The Genome Sequence of Cladophialophora bantiana CBS 173.52.</title>
        <authorList>
            <consortium name="The Broad Institute Genomics Platform"/>
            <person name="Cuomo C."/>
            <person name="de Hoog S."/>
            <person name="Gorbushina A."/>
            <person name="Stielow B."/>
            <person name="Teixiera M."/>
            <person name="Abouelleil A."/>
            <person name="Chapman S.B."/>
            <person name="Priest M."/>
            <person name="Young S.K."/>
            <person name="Wortman J."/>
            <person name="Nusbaum C."/>
            <person name="Birren B."/>
        </authorList>
    </citation>
    <scope>NUCLEOTIDE SEQUENCE [LARGE SCALE GENOMIC DNA]</scope>
    <source>
        <strain evidence="2">CBS 173.52</strain>
    </source>
</reference>
<keyword evidence="3" id="KW-1185">Reference proteome</keyword>
<feature type="domain" description="Peptidase S9 prolyl oligopeptidase catalytic" evidence="1">
    <location>
        <begin position="43"/>
        <end position="127"/>
    </location>
</feature>
<dbReference type="Pfam" id="PF00326">
    <property type="entry name" value="Peptidase_S9"/>
    <property type="match status" value="1"/>
</dbReference>